<dbReference type="AlphaFoldDB" id="A0A4S4ALF6"/>
<dbReference type="SUPFAM" id="SSF51206">
    <property type="entry name" value="cAMP-binding domain-like"/>
    <property type="match status" value="1"/>
</dbReference>
<organism evidence="2 3">
    <name type="scientific">Pseudothauera rhizosphaerae</name>
    <dbReference type="NCBI Taxonomy" id="2565932"/>
    <lineage>
        <taxon>Bacteria</taxon>
        <taxon>Pseudomonadati</taxon>
        <taxon>Pseudomonadota</taxon>
        <taxon>Betaproteobacteria</taxon>
        <taxon>Rhodocyclales</taxon>
        <taxon>Zoogloeaceae</taxon>
        <taxon>Pseudothauera</taxon>
    </lineage>
</organism>
<protein>
    <submittedName>
        <fullName evidence="2">Crp/Fnr family transcriptional regulator</fullName>
    </submittedName>
</protein>
<gene>
    <name evidence="2" type="ORF">E6O51_14005</name>
</gene>
<feature type="domain" description="Cyclic nucleotide-binding" evidence="1">
    <location>
        <begin position="18"/>
        <end position="75"/>
    </location>
</feature>
<dbReference type="PROSITE" id="PS50042">
    <property type="entry name" value="CNMP_BINDING_3"/>
    <property type="match status" value="1"/>
</dbReference>
<dbReference type="Pfam" id="PF00027">
    <property type="entry name" value="cNMP_binding"/>
    <property type="match status" value="1"/>
</dbReference>
<dbReference type="Gene3D" id="2.60.120.10">
    <property type="entry name" value="Jelly Rolls"/>
    <property type="match status" value="1"/>
</dbReference>
<dbReference type="EMBL" id="SSOD01000011">
    <property type="protein sequence ID" value="THF60319.1"/>
    <property type="molecule type" value="Genomic_DNA"/>
</dbReference>
<dbReference type="InterPro" id="IPR014710">
    <property type="entry name" value="RmlC-like_jellyroll"/>
</dbReference>
<dbReference type="InterPro" id="IPR000595">
    <property type="entry name" value="cNMP-bd_dom"/>
</dbReference>
<dbReference type="OrthoDB" id="571714at2"/>
<dbReference type="InterPro" id="IPR018490">
    <property type="entry name" value="cNMP-bd_dom_sf"/>
</dbReference>
<name>A0A4S4ALF6_9RHOO</name>
<dbReference type="PANTHER" id="PTHR24567">
    <property type="entry name" value="CRP FAMILY TRANSCRIPTIONAL REGULATORY PROTEIN"/>
    <property type="match status" value="1"/>
</dbReference>
<reference evidence="2 3" key="1">
    <citation type="submission" date="2019-04" db="EMBL/GenBank/DDBJ databases">
        <title>Azoarcus rhizosphaerae sp. nov. isolated from rhizosphere of Ficus religiosa.</title>
        <authorList>
            <person name="Lin S.-Y."/>
            <person name="Hameed A."/>
            <person name="Hsu Y.-H."/>
            <person name="Young C.-C."/>
        </authorList>
    </citation>
    <scope>NUCLEOTIDE SEQUENCE [LARGE SCALE GENOMIC DNA]</scope>
    <source>
        <strain evidence="2 3">CC-YHH848</strain>
    </source>
</reference>
<comment type="caution">
    <text evidence="2">The sequence shown here is derived from an EMBL/GenBank/DDBJ whole genome shotgun (WGS) entry which is preliminary data.</text>
</comment>
<evidence type="ECO:0000259" key="1">
    <source>
        <dbReference type="PROSITE" id="PS50042"/>
    </source>
</evidence>
<proteinExistence type="predicted"/>
<dbReference type="InterPro" id="IPR036390">
    <property type="entry name" value="WH_DNA-bd_sf"/>
</dbReference>
<dbReference type="SUPFAM" id="SSF46785">
    <property type="entry name" value="Winged helix' DNA-binding domain"/>
    <property type="match status" value="1"/>
</dbReference>
<dbReference type="InterPro" id="IPR050397">
    <property type="entry name" value="Env_Response_Regulators"/>
</dbReference>
<evidence type="ECO:0000313" key="2">
    <source>
        <dbReference type="EMBL" id="THF60319.1"/>
    </source>
</evidence>
<accession>A0A4S4ALF6</accession>
<dbReference type="PANTHER" id="PTHR24567:SF74">
    <property type="entry name" value="HTH-TYPE TRANSCRIPTIONAL REGULATOR ARCR"/>
    <property type="match status" value="1"/>
</dbReference>
<dbReference type="Proteomes" id="UP000307956">
    <property type="component" value="Unassembled WGS sequence"/>
</dbReference>
<dbReference type="GO" id="GO:0005829">
    <property type="term" value="C:cytosol"/>
    <property type="evidence" value="ECO:0007669"/>
    <property type="project" value="TreeGrafter"/>
</dbReference>
<evidence type="ECO:0000313" key="3">
    <source>
        <dbReference type="Proteomes" id="UP000307956"/>
    </source>
</evidence>
<dbReference type="SMART" id="SM00100">
    <property type="entry name" value="cNMP"/>
    <property type="match status" value="1"/>
</dbReference>
<dbReference type="CDD" id="cd00038">
    <property type="entry name" value="CAP_ED"/>
    <property type="match status" value="1"/>
</dbReference>
<sequence length="198" mass="21602">MNADRLLASVCGASASVRKLAAGATLFSADTPSAGVYTVVKGRVRLERITERGKEAVLFVAQPGAPFAEASIFSDVYHCSAVAVTNVSVNFYPKQKLLAEFRDNPVFTLAYARMLGHQLMLARTRLERANMNNAGERIRHFLMLETGPDGYSLERPGALKELAAELSLTPEALYRTLTQMTKAGEIERTTSALHLIGR</sequence>
<dbReference type="GO" id="GO:0003700">
    <property type="term" value="F:DNA-binding transcription factor activity"/>
    <property type="evidence" value="ECO:0007669"/>
    <property type="project" value="TreeGrafter"/>
</dbReference>
<keyword evidence="3" id="KW-1185">Reference proteome</keyword>